<name>A0AAU9U9J7_EUPED</name>
<proteinExistence type="predicted"/>
<dbReference type="PANTHER" id="PTHR47163">
    <property type="entry name" value="DDE_TNP_IS1595 DOMAIN-CONTAINING PROTEIN"/>
    <property type="match status" value="1"/>
</dbReference>
<gene>
    <name evidence="1" type="ORF">EEDITHA_LOCUS11133</name>
</gene>
<evidence type="ECO:0008006" key="3">
    <source>
        <dbReference type="Google" id="ProtNLM"/>
    </source>
</evidence>
<comment type="caution">
    <text evidence="1">The sequence shown here is derived from an EMBL/GenBank/DDBJ whole genome shotgun (WGS) entry which is preliminary data.</text>
</comment>
<reference evidence="1" key="1">
    <citation type="submission" date="2022-03" db="EMBL/GenBank/DDBJ databases">
        <authorList>
            <person name="Tunstrom K."/>
        </authorList>
    </citation>
    <scope>NUCLEOTIDE SEQUENCE</scope>
</reference>
<evidence type="ECO:0000313" key="1">
    <source>
        <dbReference type="EMBL" id="CAH2095711.1"/>
    </source>
</evidence>
<accession>A0AAU9U9J7</accession>
<dbReference type="EMBL" id="CAKOGL010000015">
    <property type="protein sequence ID" value="CAH2095711.1"/>
    <property type="molecule type" value="Genomic_DNA"/>
</dbReference>
<protein>
    <recommendedName>
        <fullName evidence="3">Transposase</fullName>
    </recommendedName>
</protein>
<organism evidence="1 2">
    <name type="scientific">Euphydryas editha</name>
    <name type="common">Edith's checkerspot</name>
    <dbReference type="NCBI Taxonomy" id="104508"/>
    <lineage>
        <taxon>Eukaryota</taxon>
        <taxon>Metazoa</taxon>
        <taxon>Ecdysozoa</taxon>
        <taxon>Arthropoda</taxon>
        <taxon>Hexapoda</taxon>
        <taxon>Insecta</taxon>
        <taxon>Pterygota</taxon>
        <taxon>Neoptera</taxon>
        <taxon>Endopterygota</taxon>
        <taxon>Lepidoptera</taxon>
        <taxon>Glossata</taxon>
        <taxon>Ditrysia</taxon>
        <taxon>Papilionoidea</taxon>
        <taxon>Nymphalidae</taxon>
        <taxon>Nymphalinae</taxon>
        <taxon>Euphydryas</taxon>
    </lineage>
</organism>
<dbReference type="InterPro" id="IPR053164">
    <property type="entry name" value="IS1016-like_transposase"/>
</dbReference>
<sequence>MWNLIKVFRELGTREQAIAFAEERGMILWRSSFVCNKGVCRTKSKISRSKGTWFENIKIELPQVFFIKYAYASKWSYDLTIKEDFSEREQCLSRATINDWFNYCIEAVVIYQIEKQTFDGKIGGPGKIFQIDESKFGKRKYNKGRHIEGHWVLGMIEDGSEDLRSRCFTTID</sequence>
<dbReference type="PANTHER" id="PTHR47163:SF2">
    <property type="entry name" value="SI:DKEY-17M8.2"/>
    <property type="match status" value="1"/>
</dbReference>
<dbReference type="AlphaFoldDB" id="A0AAU9U9J7"/>
<evidence type="ECO:0000313" key="2">
    <source>
        <dbReference type="Proteomes" id="UP001153954"/>
    </source>
</evidence>
<dbReference type="Proteomes" id="UP001153954">
    <property type="component" value="Unassembled WGS sequence"/>
</dbReference>
<keyword evidence="2" id="KW-1185">Reference proteome</keyword>